<gene>
    <name evidence="1" type="ORF">UCMB321_2325</name>
</gene>
<reference evidence="1 2" key="1">
    <citation type="submission" date="2015-01" db="EMBL/GenBank/DDBJ databases">
        <title>Complete genome of Pseudomonas batumici UCM B-321 producer of the batumin antibiotic with strong antistaphilococcal and potential anticancer activity.</title>
        <authorList>
            <person name="Klochko V.V."/>
            <person name="Zelena L.B."/>
            <person name="Elena K.A."/>
            <person name="Reva O.N."/>
        </authorList>
    </citation>
    <scope>NUCLEOTIDE SEQUENCE [LARGE SCALE GENOMIC DNA]</scope>
    <source>
        <strain evidence="1 2">UCM B-321</strain>
    </source>
</reference>
<dbReference type="NCBIfam" id="NF038399">
    <property type="entry name" value="NH_RiPP_Os17"/>
    <property type="match status" value="1"/>
</dbReference>
<proteinExistence type="predicted"/>
<dbReference type="EMBL" id="JXDG01000031">
    <property type="protein sequence ID" value="KIH83928.1"/>
    <property type="molecule type" value="Genomic_DNA"/>
</dbReference>
<comment type="caution">
    <text evidence="1">The sequence shown here is derived from an EMBL/GenBank/DDBJ whole genome shotgun (WGS) entry which is preliminary data.</text>
</comment>
<dbReference type="OrthoDB" id="6912322at2"/>
<dbReference type="RefSeq" id="WP_040066699.1">
    <property type="nucleotide sequence ID" value="NZ_JXDG01000031.1"/>
</dbReference>
<dbReference type="Proteomes" id="UP000031535">
    <property type="component" value="Unassembled WGS sequence"/>
</dbReference>
<dbReference type="PATRIC" id="fig|226910.6.peg.2313"/>
<sequence>MPASNTNNQERLAAILGRAIRDESFAKELHKHPANAAKYMGMILRIDEVVAFKGLDVAQLATTSTILRSPLAPHITFDQQRIRMD</sequence>
<protein>
    <submittedName>
        <fullName evidence="1">Uncharacterized protein</fullName>
    </submittedName>
</protein>
<keyword evidence="2" id="KW-1185">Reference proteome</keyword>
<organism evidence="1 2">
    <name type="scientific">Pseudomonas batumici</name>
    <dbReference type="NCBI Taxonomy" id="226910"/>
    <lineage>
        <taxon>Bacteria</taxon>
        <taxon>Pseudomonadati</taxon>
        <taxon>Pseudomonadota</taxon>
        <taxon>Gammaproteobacteria</taxon>
        <taxon>Pseudomonadales</taxon>
        <taxon>Pseudomonadaceae</taxon>
        <taxon>Pseudomonas</taxon>
    </lineage>
</organism>
<evidence type="ECO:0000313" key="1">
    <source>
        <dbReference type="EMBL" id="KIH83928.1"/>
    </source>
</evidence>
<name>A0A0C2EYL3_9PSED</name>
<accession>A0A0C2EYL3</accession>
<dbReference type="AlphaFoldDB" id="A0A0C2EYL3"/>
<evidence type="ECO:0000313" key="2">
    <source>
        <dbReference type="Proteomes" id="UP000031535"/>
    </source>
</evidence>